<comment type="caution">
    <text evidence="5">The sequence shown here is derived from an EMBL/GenBank/DDBJ whole genome shotgun (WGS) entry which is preliminary data.</text>
</comment>
<dbReference type="Proteomes" id="UP000034603">
    <property type="component" value="Unassembled WGS sequence"/>
</dbReference>
<organism evidence="5 6">
    <name type="scientific">Candidatus Woesebacteria bacterium GW2011_GWA1_37_8</name>
    <dbReference type="NCBI Taxonomy" id="1618546"/>
    <lineage>
        <taxon>Bacteria</taxon>
        <taxon>Candidatus Woeseibacteriota</taxon>
    </lineage>
</organism>
<dbReference type="SMART" id="SM00195">
    <property type="entry name" value="DSPc"/>
    <property type="match status" value="1"/>
</dbReference>
<accession>A0A0G0K4G4</accession>
<dbReference type="PROSITE" id="PS50056">
    <property type="entry name" value="TYR_PHOSPHATASE_2"/>
    <property type="match status" value="1"/>
</dbReference>
<evidence type="ECO:0000256" key="2">
    <source>
        <dbReference type="ARBA" id="ARBA00022912"/>
    </source>
</evidence>
<feature type="domain" description="Tyrosine specific protein phosphatases" evidence="4">
    <location>
        <begin position="107"/>
        <end position="156"/>
    </location>
</feature>
<keyword evidence="1" id="KW-0378">Hydrolase</keyword>
<dbReference type="AlphaFoldDB" id="A0A0G0K4G4"/>
<dbReference type="InterPro" id="IPR000340">
    <property type="entry name" value="Dual-sp_phosphatase_cat-dom"/>
</dbReference>
<dbReference type="GO" id="GO:0004721">
    <property type="term" value="F:phosphoprotein phosphatase activity"/>
    <property type="evidence" value="ECO:0007669"/>
    <property type="project" value="UniProtKB-KW"/>
</dbReference>
<name>A0A0G0K4G4_9BACT</name>
<dbReference type="Gene3D" id="3.90.190.10">
    <property type="entry name" value="Protein tyrosine phosphatase superfamily"/>
    <property type="match status" value="1"/>
</dbReference>
<dbReference type="InterPro" id="IPR020422">
    <property type="entry name" value="TYR_PHOSPHATASE_DUAL_dom"/>
</dbReference>
<dbReference type="PROSITE" id="PS50054">
    <property type="entry name" value="TYR_PHOSPHATASE_DUAL"/>
    <property type="match status" value="1"/>
</dbReference>
<dbReference type="EMBL" id="LBTR01000036">
    <property type="protein sequence ID" value="KKQ43994.1"/>
    <property type="molecule type" value="Genomic_DNA"/>
</dbReference>
<feature type="domain" description="Tyrosine-protein phosphatase" evidence="3">
    <location>
        <begin position="21"/>
        <end position="167"/>
    </location>
</feature>
<dbReference type="Pfam" id="PF00782">
    <property type="entry name" value="DSPc"/>
    <property type="match status" value="1"/>
</dbReference>
<reference evidence="5 6" key="1">
    <citation type="journal article" date="2015" name="Nature">
        <title>rRNA introns, odd ribosomes, and small enigmatic genomes across a large radiation of phyla.</title>
        <authorList>
            <person name="Brown C.T."/>
            <person name="Hug L.A."/>
            <person name="Thomas B.C."/>
            <person name="Sharon I."/>
            <person name="Castelle C.J."/>
            <person name="Singh A."/>
            <person name="Wilkins M.J."/>
            <person name="Williams K.H."/>
            <person name="Banfield J.F."/>
        </authorList>
    </citation>
    <scope>NUCLEOTIDE SEQUENCE [LARGE SCALE GENOMIC DNA]</scope>
</reference>
<evidence type="ECO:0000259" key="4">
    <source>
        <dbReference type="PROSITE" id="PS50056"/>
    </source>
</evidence>
<evidence type="ECO:0000313" key="6">
    <source>
        <dbReference type="Proteomes" id="UP000034603"/>
    </source>
</evidence>
<evidence type="ECO:0000256" key="1">
    <source>
        <dbReference type="ARBA" id="ARBA00022801"/>
    </source>
</evidence>
<keyword evidence="2" id="KW-0904">Protein phosphatase</keyword>
<dbReference type="PROSITE" id="PS00383">
    <property type="entry name" value="TYR_PHOSPHATASE_1"/>
    <property type="match status" value="1"/>
</dbReference>
<dbReference type="PANTHER" id="PTHR46274:SF6">
    <property type="entry name" value="TYR_PHOSPHATASE_2 DOMAIN-CONTAINING PROTEIN"/>
    <property type="match status" value="1"/>
</dbReference>
<dbReference type="InterPro" id="IPR029021">
    <property type="entry name" value="Prot-tyrosine_phosphatase-like"/>
</dbReference>
<proteinExistence type="predicted"/>
<dbReference type="SUPFAM" id="SSF52799">
    <property type="entry name" value="(Phosphotyrosine protein) phosphatases II"/>
    <property type="match status" value="1"/>
</dbReference>
<dbReference type="InterPro" id="IPR000387">
    <property type="entry name" value="Tyr_Pase_dom"/>
</dbReference>
<gene>
    <name evidence="5" type="ORF">US62_C0036G0010</name>
</gene>
<sequence length="169" mass="19319">MDDRQKQMEDPKGRNDGHVFDYSKLDEYIYLGSDLCRGSKCMLHGEQFTKLGVCVELNLSAERKEIPPDNIDIYSWIPVVDGYSPTVDQMLLGTAIMNEAIVNKNTVYVHCKNGHGRSPTMIAAYYVRYKGSTISDAIKKIKDIRHEVHIEDYQIKVLEEFKAKLDATK</sequence>
<dbReference type="InterPro" id="IPR016130">
    <property type="entry name" value="Tyr_Pase_AS"/>
</dbReference>
<evidence type="ECO:0000259" key="3">
    <source>
        <dbReference type="PROSITE" id="PS50054"/>
    </source>
</evidence>
<evidence type="ECO:0000313" key="5">
    <source>
        <dbReference type="EMBL" id="KKQ43994.1"/>
    </source>
</evidence>
<dbReference type="PANTHER" id="PTHR46274">
    <property type="entry name" value="PHOSPHATIDYLINOSITOL PHOSPHATASE"/>
    <property type="match status" value="1"/>
</dbReference>
<protein>
    <submittedName>
        <fullName evidence="5">Uncharacterized protein</fullName>
    </submittedName>
</protein>